<evidence type="ECO:0000313" key="2">
    <source>
        <dbReference type="EMBL" id="GAE89806.1"/>
    </source>
</evidence>
<feature type="coiled-coil region" evidence="1">
    <location>
        <begin position="253"/>
        <end position="284"/>
    </location>
</feature>
<proteinExistence type="predicted"/>
<keyword evidence="3" id="KW-1185">Reference proteome</keyword>
<evidence type="ECO:0000256" key="1">
    <source>
        <dbReference type="SAM" id="Coils"/>
    </source>
</evidence>
<organism evidence="2 3">
    <name type="scientific">Acetivibrio straminisolvens JCM 21531</name>
    <dbReference type="NCBI Taxonomy" id="1294263"/>
    <lineage>
        <taxon>Bacteria</taxon>
        <taxon>Bacillati</taxon>
        <taxon>Bacillota</taxon>
        <taxon>Clostridia</taxon>
        <taxon>Eubacteriales</taxon>
        <taxon>Oscillospiraceae</taxon>
        <taxon>Acetivibrio</taxon>
    </lineage>
</organism>
<dbReference type="AlphaFoldDB" id="W4V9E0"/>
<accession>W4V9E0</accession>
<dbReference type="RefSeq" id="WP_038290313.1">
    <property type="nucleotide sequence ID" value="NZ_BAVR01000046.1"/>
</dbReference>
<dbReference type="Proteomes" id="UP000019109">
    <property type="component" value="Unassembled WGS sequence"/>
</dbReference>
<gene>
    <name evidence="2" type="ORF">JCM21531_3369</name>
</gene>
<dbReference type="OrthoDB" id="9757917at2"/>
<reference evidence="2" key="1">
    <citation type="journal article" date="2014" name="Genome Announc.">
        <title>Draft Genome Sequence of Clostridium straminisolvens Strain JCM 21531T, Isolated from a Cellulose-Degrading Bacterial Community.</title>
        <authorList>
            <person name="Yuki M."/>
            <person name="Oshima K."/>
            <person name="Suda W."/>
            <person name="Sakamoto M."/>
            <person name="Kitamura K."/>
            <person name="Iida T."/>
            <person name="Hattori M."/>
            <person name="Ohkuma M."/>
        </authorList>
    </citation>
    <scope>NUCLEOTIDE SEQUENCE [LARGE SCALE GENOMIC DNA]</scope>
    <source>
        <strain evidence="2">JCM 21531</strain>
    </source>
</reference>
<evidence type="ECO:0000313" key="3">
    <source>
        <dbReference type="Proteomes" id="UP000019109"/>
    </source>
</evidence>
<name>W4V9E0_9FIRM</name>
<dbReference type="STRING" id="1294263.JCM21531_3369"/>
<dbReference type="EMBL" id="BAVR01000046">
    <property type="protein sequence ID" value="GAE89806.1"/>
    <property type="molecule type" value="Genomic_DNA"/>
</dbReference>
<keyword evidence="1" id="KW-0175">Coiled coil</keyword>
<sequence length="347" mass="40680">MNWQHFQTYNEAPTRAFETMCNQLFELWCRKTYHEALKAVTIVNGSGGDGGVESFATIKNGTVIGMQAKWFLESISSSQFQQIRNSIKTALKVRPLIKKYIVCIPRDLSSDRIGKGGKVVEDTELSRWEKLKNKLESDYPGLEIELWNETRLLTNLQDSDAAGIRRYWFEKSEISKELIIYSYEKQKSGWLSQKYTPLLHIQGQMHRNILKFVGTLGDRQSSIKKLNIIRQQCNKFLKACDDYFQFVRDTLSQEQLIYEIQRSQNQIKKILDEVEHVIDALKNEQEITSSIDESNWYIDFAVLIELLRQYEHSRENYFHINEIKKTAKALWENEIHTIISGYSFPIR</sequence>
<comment type="caution">
    <text evidence="2">The sequence shown here is derived from an EMBL/GenBank/DDBJ whole genome shotgun (WGS) entry which is preliminary data.</text>
</comment>
<protein>
    <submittedName>
        <fullName evidence="2">Uncharacterized protein</fullName>
    </submittedName>
</protein>